<organism evidence="1 2">
    <name type="scientific">Bacillus safensis</name>
    <dbReference type="NCBI Taxonomy" id="561879"/>
    <lineage>
        <taxon>Bacteria</taxon>
        <taxon>Bacillati</taxon>
        <taxon>Bacillota</taxon>
        <taxon>Bacilli</taxon>
        <taxon>Bacillales</taxon>
        <taxon>Bacillaceae</taxon>
        <taxon>Bacillus</taxon>
    </lineage>
</organism>
<gene>
    <name evidence="1" type="ORF">BsIDN1_07300</name>
</gene>
<accession>A0A5S9M2Z6</accession>
<dbReference type="AlphaFoldDB" id="A0A5S9M2Z6"/>
<dbReference type="EMBL" id="AP021906">
    <property type="protein sequence ID" value="BBP87112.1"/>
    <property type="molecule type" value="Genomic_DNA"/>
</dbReference>
<sequence>MNGVAVSDRENVVYATANGTSRTLYKINATSGQAEIVTKLPEGATNAVVYQDKYIYSYPSNGDSFLGTYDLLRVKKRPKKNCRL</sequence>
<dbReference type="SUPFAM" id="SSF63825">
    <property type="entry name" value="YWTD domain"/>
    <property type="match status" value="1"/>
</dbReference>
<evidence type="ECO:0000313" key="1">
    <source>
        <dbReference type="EMBL" id="BBP87112.1"/>
    </source>
</evidence>
<protein>
    <recommendedName>
        <fullName evidence="3">DUF5050 domain-containing protein</fullName>
    </recommendedName>
</protein>
<proteinExistence type="predicted"/>
<evidence type="ECO:0008006" key="3">
    <source>
        <dbReference type="Google" id="ProtNLM"/>
    </source>
</evidence>
<dbReference type="Proteomes" id="UP000464658">
    <property type="component" value="Chromosome"/>
</dbReference>
<evidence type="ECO:0000313" key="2">
    <source>
        <dbReference type="Proteomes" id="UP000464658"/>
    </source>
</evidence>
<reference evidence="1 2" key="1">
    <citation type="submission" date="2019-12" db="EMBL/GenBank/DDBJ databases">
        <title>Full genome sequence of a Bacillus safensis strain isolated from commercially available natto in Indonesia.</title>
        <authorList>
            <person name="Yoshida M."/>
            <person name="Uomi M."/>
            <person name="Waturangi D."/>
            <person name="Ekaputri J.J."/>
            <person name="Setiamarga D.H.E."/>
        </authorList>
    </citation>
    <scope>NUCLEOTIDE SEQUENCE [LARGE SCALE GENOMIC DNA]</scope>
    <source>
        <strain evidence="1 2">IDN1</strain>
    </source>
</reference>
<name>A0A5S9M2Z6_BACIA</name>